<keyword evidence="2" id="KW-1185">Reference proteome</keyword>
<gene>
    <name evidence="1" type="ORF">NX720_13020</name>
</gene>
<sequence length="250" mass="28660">MSKDKAINYDNLKNYLDDTWLQLPQSYTSIIAYPLTSGVSYGASAETSEPEPSIQAYPREEWGNNFGVKLLQNADSDTDIRGVPYNNRRFNFFNTVDYTARSSRLPYEVVQVLSLEDVSYELDPNELYGARPGDMCQEYSILFTIRKNNDEPAQDTEQATSAENDSNMAVGYISGSDVLDTSRDAYDVYARGWIAPHWESLINNLDHWTIGYIITSLKASDEFKEELRDELKRDQQSLRKRLIKLLENTQ</sequence>
<accession>A0ABY6GMJ4</accession>
<dbReference type="RefSeq" id="WP_262595265.1">
    <property type="nucleotide sequence ID" value="NZ_CP103300.1"/>
</dbReference>
<evidence type="ECO:0000313" key="1">
    <source>
        <dbReference type="EMBL" id="UYM13845.1"/>
    </source>
</evidence>
<name>A0ABY6GMJ4_9GAMM</name>
<protein>
    <submittedName>
        <fullName evidence="1">Uncharacterized protein</fullName>
    </submittedName>
</protein>
<evidence type="ECO:0000313" key="2">
    <source>
        <dbReference type="Proteomes" id="UP001163255"/>
    </source>
</evidence>
<dbReference type="EMBL" id="CP103300">
    <property type="protein sequence ID" value="UYM13845.1"/>
    <property type="molecule type" value="Genomic_DNA"/>
</dbReference>
<organism evidence="1 2">
    <name type="scientific">Endozoicomonas euniceicola</name>
    <dbReference type="NCBI Taxonomy" id="1234143"/>
    <lineage>
        <taxon>Bacteria</taxon>
        <taxon>Pseudomonadati</taxon>
        <taxon>Pseudomonadota</taxon>
        <taxon>Gammaproteobacteria</taxon>
        <taxon>Oceanospirillales</taxon>
        <taxon>Endozoicomonadaceae</taxon>
        <taxon>Endozoicomonas</taxon>
    </lineage>
</organism>
<reference evidence="1" key="1">
    <citation type="submission" date="2022-10" db="EMBL/GenBank/DDBJ databases">
        <title>Completed Genome Sequence of two octocoral isolated bacterium, Endozoicomonas euniceicola EF212T and Endozoicomonas gorgoniicola PS125T.</title>
        <authorList>
            <person name="Chiou Y.-J."/>
            <person name="Chen Y.-H."/>
        </authorList>
    </citation>
    <scope>NUCLEOTIDE SEQUENCE</scope>
    <source>
        <strain evidence="1">EF212</strain>
    </source>
</reference>
<dbReference type="Proteomes" id="UP001163255">
    <property type="component" value="Chromosome"/>
</dbReference>
<proteinExistence type="predicted"/>